<dbReference type="RefSeq" id="WP_132861975.1">
    <property type="nucleotide sequence ID" value="NZ_SMGR01000005.1"/>
</dbReference>
<sequence>MTNTTRTGHLRLMPPPRLTTWDDTPLAPHLPRLRKTRRIAEIYRQFSPASHPRACTTRAFYPTPRELAAFTKAHFTALRWLNSLPPEAFKKTASNAITASQIAYRLGKVEELGVATALWELGLPTSGGQWREDLIGTPIKSRWWYDTQRQALGA</sequence>
<gene>
    <name evidence="1" type="ORF">BXY66_3861</name>
</gene>
<keyword evidence="2" id="KW-1185">Reference proteome</keyword>
<protein>
    <submittedName>
        <fullName evidence="1">Uncharacterized protein</fullName>
    </submittedName>
</protein>
<accession>A0A4R1N2C4</accession>
<evidence type="ECO:0000313" key="1">
    <source>
        <dbReference type="EMBL" id="TCK99359.1"/>
    </source>
</evidence>
<organism evidence="1 2">
    <name type="scientific">Shimia isoporae</name>
    <dbReference type="NCBI Taxonomy" id="647720"/>
    <lineage>
        <taxon>Bacteria</taxon>
        <taxon>Pseudomonadati</taxon>
        <taxon>Pseudomonadota</taxon>
        <taxon>Alphaproteobacteria</taxon>
        <taxon>Rhodobacterales</taxon>
        <taxon>Roseobacteraceae</taxon>
    </lineage>
</organism>
<comment type="caution">
    <text evidence="1">The sequence shown here is derived from an EMBL/GenBank/DDBJ whole genome shotgun (WGS) entry which is preliminary data.</text>
</comment>
<name>A0A4R1N2C4_9RHOB</name>
<reference evidence="1 2" key="1">
    <citation type="submission" date="2019-03" db="EMBL/GenBank/DDBJ databases">
        <title>Genomic Encyclopedia of Archaeal and Bacterial Type Strains, Phase II (KMG-II): from individual species to whole genera.</title>
        <authorList>
            <person name="Goeker M."/>
        </authorList>
    </citation>
    <scope>NUCLEOTIDE SEQUENCE [LARGE SCALE GENOMIC DNA]</scope>
    <source>
        <strain evidence="1 2">DSM 26433</strain>
    </source>
</reference>
<evidence type="ECO:0000313" key="2">
    <source>
        <dbReference type="Proteomes" id="UP000295673"/>
    </source>
</evidence>
<dbReference type="AlphaFoldDB" id="A0A4R1N2C4"/>
<dbReference type="EMBL" id="SMGR01000005">
    <property type="protein sequence ID" value="TCK99359.1"/>
    <property type="molecule type" value="Genomic_DNA"/>
</dbReference>
<proteinExistence type="predicted"/>
<dbReference type="Proteomes" id="UP000295673">
    <property type="component" value="Unassembled WGS sequence"/>
</dbReference>